<gene>
    <name evidence="3" type="primary">ORF210464</name>
    <name evidence="1" type="synonym">ORF210438</name>
    <name evidence="2" type="synonym">ORF210461</name>
</gene>
<dbReference type="EMBL" id="HACG01049240">
    <property type="protein sequence ID" value="CEK96105.1"/>
    <property type="molecule type" value="Transcribed_RNA"/>
</dbReference>
<organism evidence="3">
    <name type="scientific">Arion vulgaris</name>
    <dbReference type="NCBI Taxonomy" id="1028688"/>
    <lineage>
        <taxon>Eukaryota</taxon>
        <taxon>Metazoa</taxon>
        <taxon>Spiralia</taxon>
        <taxon>Lophotrochozoa</taxon>
        <taxon>Mollusca</taxon>
        <taxon>Gastropoda</taxon>
        <taxon>Heterobranchia</taxon>
        <taxon>Euthyneura</taxon>
        <taxon>Panpulmonata</taxon>
        <taxon>Eupulmonata</taxon>
        <taxon>Stylommatophora</taxon>
        <taxon>Helicina</taxon>
        <taxon>Arionoidea</taxon>
        <taxon>Arionidae</taxon>
        <taxon>Arion</taxon>
    </lineage>
</organism>
<accession>A0A0B7BVC8</accession>
<sequence>MSNNSVVHVIVKCVLADIGCTCHKCVEKSMHLGVTKQMCNVYTFLAKIK</sequence>
<reference evidence="3" key="1">
    <citation type="submission" date="2014-12" db="EMBL/GenBank/DDBJ databases">
        <title>Insight into the proteome of Arion vulgaris.</title>
        <authorList>
            <person name="Aradska J."/>
            <person name="Bulat T."/>
            <person name="Smidak R."/>
            <person name="Sarate P."/>
            <person name="Gangsoo J."/>
            <person name="Sialana F."/>
            <person name="Bilban M."/>
            <person name="Lubec G."/>
        </authorList>
    </citation>
    <scope>NUCLEOTIDE SEQUENCE</scope>
    <source>
        <tissue evidence="3">Skin</tissue>
    </source>
</reference>
<dbReference type="EMBL" id="HACG01049238">
    <property type="protein sequence ID" value="CEK96103.1"/>
    <property type="molecule type" value="Transcribed_RNA"/>
</dbReference>
<dbReference type="AlphaFoldDB" id="A0A0B7BVC8"/>
<evidence type="ECO:0000313" key="3">
    <source>
        <dbReference type="EMBL" id="CEK96105.1"/>
    </source>
</evidence>
<proteinExistence type="predicted"/>
<name>A0A0B7BVC8_9EUPU</name>
<dbReference type="EMBL" id="HACG01049239">
    <property type="protein sequence ID" value="CEK96104.1"/>
    <property type="molecule type" value="Transcribed_RNA"/>
</dbReference>
<protein>
    <submittedName>
        <fullName evidence="3">Uncharacterized protein</fullName>
    </submittedName>
</protein>
<evidence type="ECO:0000313" key="2">
    <source>
        <dbReference type="EMBL" id="CEK96104.1"/>
    </source>
</evidence>
<feature type="non-terminal residue" evidence="3">
    <location>
        <position position="49"/>
    </location>
</feature>
<evidence type="ECO:0000313" key="1">
    <source>
        <dbReference type="EMBL" id="CEK96103.1"/>
    </source>
</evidence>